<proteinExistence type="predicted"/>
<feature type="region of interest" description="Disordered" evidence="1">
    <location>
        <begin position="1"/>
        <end position="54"/>
    </location>
</feature>
<evidence type="ECO:0000256" key="1">
    <source>
        <dbReference type="SAM" id="MobiDB-lite"/>
    </source>
</evidence>
<evidence type="ECO:0000313" key="3">
    <source>
        <dbReference type="Proteomes" id="UP000663880"/>
    </source>
</evidence>
<dbReference type="EMBL" id="CAJOBZ010000017">
    <property type="protein sequence ID" value="CAF4853127.1"/>
    <property type="molecule type" value="Genomic_DNA"/>
</dbReference>
<evidence type="ECO:0000313" key="2">
    <source>
        <dbReference type="EMBL" id="CAF4853127.1"/>
    </source>
</evidence>
<protein>
    <submittedName>
        <fullName evidence="2">Uncharacterized protein</fullName>
    </submittedName>
</protein>
<gene>
    <name evidence="2" type="ORF">PMACD_LOCUS7242</name>
</gene>
<accession>A0A821S5P2</accession>
<name>A0A821S5P2_9NEOP</name>
<sequence length="81" mass="9015">MYNDCNQRRVPSAARSYGDGPPSPRARGDVTPRILPGPSLREAKRYQPSDAPSQPELHDFYFLVLVRLLVCEVVTAKTCAI</sequence>
<keyword evidence="3" id="KW-1185">Reference proteome</keyword>
<dbReference type="Proteomes" id="UP000663880">
    <property type="component" value="Unassembled WGS sequence"/>
</dbReference>
<comment type="caution">
    <text evidence="2">The sequence shown here is derived from an EMBL/GenBank/DDBJ whole genome shotgun (WGS) entry which is preliminary data.</text>
</comment>
<reference evidence="2" key="1">
    <citation type="submission" date="2021-02" db="EMBL/GenBank/DDBJ databases">
        <authorList>
            <person name="Steward A R."/>
        </authorList>
    </citation>
    <scope>NUCLEOTIDE SEQUENCE</scope>
</reference>
<organism evidence="2 3">
    <name type="scientific">Pieris macdunnoughi</name>
    <dbReference type="NCBI Taxonomy" id="345717"/>
    <lineage>
        <taxon>Eukaryota</taxon>
        <taxon>Metazoa</taxon>
        <taxon>Ecdysozoa</taxon>
        <taxon>Arthropoda</taxon>
        <taxon>Hexapoda</taxon>
        <taxon>Insecta</taxon>
        <taxon>Pterygota</taxon>
        <taxon>Neoptera</taxon>
        <taxon>Endopterygota</taxon>
        <taxon>Lepidoptera</taxon>
        <taxon>Glossata</taxon>
        <taxon>Ditrysia</taxon>
        <taxon>Papilionoidea</taxon>
        <taxon>Pieridae</taxon>
        <taxon>Pierinae</taxon>
        <taxon>Pieris</taxon>
    </lineage>
</organism>
<dbReference type="AlphaFoldDB" id="A0A821S5P2"/>